<evidence type="ECO:0000259" key="2">
    <source>
        <dbReference type="Pfam" id="PF14347"/>
    </source>
</evidence>
<dbReference type="Pfam" id="PF14347">
    <property type="entry name" value="DUF4399"/>
    <property type="match status" value="1"/>
</dbReference>
<feature type="signal peptide" evidence="1">
    <location>
        <begin position="1"/>
        <end position="19"/>
    </location>
</feature>
<dbReference type="AlphaFoldDB" id="A0A0K8QNF7"/>
<keyword evidence="1" id="KW-0732">Signal</keyword>
<keyword evidence="4" id="KW-1185">Reference proteome</keyword>
<gene>
    <name evidence="3" type="ORF">MBSD_n1264</name>
</gene>
<organism evidence="3">
    <name type="scientific">Mizugakiibacter sediminis</name>
    <dbReference type="NCBI Taxonomy" id="1475481"/>
    <lineage>
        <taxon>Bacteria</taxon>
        <taxon>Pseudomonadati</taxon>
        <taxon>Pseudomonadota</taxon>
        <taxon>Gammaproteobacteria</taxon>
        <taxon>Lysobacterales</taxon>
        <taxon>Rhodanobacteraceae</taxon>
        <taxon>Mizugakiibacter</taxon>
    </lineage>
</organism>
<dbReference type="OrthoDB" id="531568at2"/>
<proteinExistence type="predicted"/>
<dbReference type="Proteomes" id="UP000253740">
    <property type="component" value="Unassembled WGS sequence"/>
</dbReference>
<name>A0A0K8QNF7_9GAMM</name>
<dbReference type="EMBL" id="DF970179">
    <property type="protein sequence ID" value="GAP65962.1"/>
    <property type="molecule type" value="Genomic_DNA"/>
</dbReference>
<evidence type="ECO:0000256" key="1">
    <source>
        <dbReference type="SAM" id="SignalP"/>
    </source>
</evidence>
<dbReference type="InterPro" id="IPR025512">
    <property type="entry name" value="DUF4399"/>
</dbReference>
<evidence type="ECO:0000313" key="4">
    <source>
        <dbReference type="Proteomes" id="UP000253740"/>
    </source>
</evidence>
<dbReference type="RefSeq" id="WP_062536197.1">
    <property type="nucleotide sequence ID" value="NZ_DF970179.1"/>
</dbReference>
<reference evidence="3" key="1">
    <citation type="submission" date="2015-08" db="EMBL/GenBank/DDBJ databases">
        <title>Complete DNA Sequence of Pseudomonas syringae pv. actinidiae, the Causal Agent of Kiwifruit Canker Disease.</title>
        <authorList>
            <person name="Rikkerink E.H.A."/>
            <person name="Fineran P.C."/>
        </authorList>
    </citation>
    <scope>NUCLEOTIDE SEQUENCE</scope>
    <source>
        <strain evidence="3">SkMP5</strain>
    </source>
</reference>
<accession>A0A0K8QNF7</accession>
<protein>
    <submittedName>
        <fullName evidence="3">Rod shape-determining protein RodA</fullName>
    </submittedName>
</protein>
<evidence type="ECO:0000313" key="3">
    <source>
        <dbReference type="EMBL" id="GAP65962.1"/>
    </source>
</evidence>
<feature type="domain" description="DUF4399" evidence="2">
    <location>
        <begin position="53"/>
        <end position="144"/>
    </location>
</feature>
<sequence length="144" mass="15178">MKRTMTALGLVLAAAGAAAQTAGTLPRSKAPEHARLYFISPKDGATVGRDVTVRFGLEGMGVAPAGVDKAGTGHHHLLVDVKALPPADQPIPKDEHHLHFGNGQTETVLHLAPGTHTLQLDLGDANHMQFDPPLVSPKITIRVK</sequence>
<feature type="chain" id="PRO_5005515195" evidence="1">
    <location>
        <begin position="20"/>
        <end position="144"/>
    </location>
</feature>